<proteinExistence type="predicted"/>
<dbReference type="STRING" id="48467.SAMN02745166_02261"/>
<accession>A0A1T4XZU6</accession>
<name>A0A1T4XZU6_9BACT</name>
<evidence type="ECO:0000313" key="1">
    <source>
        <dbReference type="EMBL" id="SKA95069.1"/>
    </source>
</evidence>
<protein>
    <submittedName>
        <fullName evidence="1">Uncharacterized protein</fullName>
    </submittedName>
</protein>
<dbReference type="Proteomes" id="UP000190774">
    <property type="component" value="Unassembled WGS sequence"/>
</dbReference>
<dbReference type="RefSeq" id="WP_078813466.1">
    <property type="nucleotide sequence ID" value="NZ_FUYE01000006.1"/>
</dbReference>
<evidence type="ECO:0000313" key="2">
    <source>
        <dbReference type="Proteomes" id="UP000190774"/>
    </source>
</evidence>
<keyword evidence="2" id="KW-1185">Reference proteome</keyword>
<dbReference type="AlphaFoldDB" id="A0A1T4XZU6"/>
<reference evidence="2" key="1">
    <citation type="submission" date="2017-02" db="EMBL/GenBank/DDBJ databases">
        <authorList>
            <person name="Varghese N."/>
            <person name="Submissions S."/>
        </authorList>
    </citation>
    <scope>NUCLEOTIDE SEQUENCE [LARGE SCALE GENOMIC DNA]</scope>
    <source>
        <strain evidence="2">ATCC 700200</strain>
    </source>
</reference>
<dbReference type="EMBL" id="FUYE01000006">
    <property type="protein sequence ID" value="SKA95069.1"/>
    <property type="molecule type" value="Genomic_DNA"/>
</dbReference>
<organism evidence="1 2">
    <name type="scientific">Prosthecobacter debontii</name>
    <dbReference type="NCBI Taxonomy" id="48467"/>
    <lineage>
        <taxon>Bacteria</taxon>
        <taxon>Pseudomonadati</taxon>
        <taxon>Verrucomicrobiota</taxon>
        <taxon>Verrucomicrobiia</taxon>
        <taxon>Verrucomicrobiales</taxon>
        <taxon>Verrucomicrobiaceae</taxon>
        <taxon>Prosthecobacter</taxon>
    </lineage>
</organism>
<gene>
    <name evidence="1" type="ORF">SAMN02745166_02261</name>
</gene>
<sequence length="78" mass="8775">MKVEILSLREEGQVVTAVWTLDDSGHAVSNRPGEKERFDETGIPMAGDTFLYPKDGEVFLRALPERYSGSYSRARIVE</sequence>